<evidence type="ECO:0000313" key="11">
    <source>
        <dbReference type="Proteomes" id="UP000304912"/>
    </source>
</evidence>
<dbReference type="GO" id="GO:0005524">
    <property type="term" value="F:ATP binding"/>
    <property type="evidence" value="ECO:0007669"/>
    <property type="project" value="UniProtKB-KW"/>
</dbReference>
<comment type="subcellular location">
    <subcellularLocation>
        <location evidence="1">Cytoplasm</location>
    </subcellularLocation>
</comment>
<dbReference type="GO" id="GO:0005737">
    <property type="term" value="C:cytoplasm"/>
    <property type="evidence" value="ECO:0007669"/>
    <property type="project" value="UniProtKB-SubCell"/>
</dbReference>
<dbReference type="SUPFAM" id="SSF82829">
    <property type="entry name" value="MesJ substrate recognition domain-like"/>
    <property type="match status" value="1"/>
</dbReference>
<comment type="catalytic activity">
    <reaction evidence="8">
        <text>cytidine(34) in tRNA(Ile2) + L-lysine + ATP = lysidine(34) in tRNA(Ile2) + AMP + diphosphate + H(+)</text>
        <dbReference type="Rhea" id="RHEA:43744"/>
        <dbReference type="Rhea" id="RHEA-COMP:10625"/>
        <dbReference type="Rhea" id="RHEA-COMP:10670"/>
        <dbReference type="ChEBI" id="CHEBI:15378"/>
        <dbReference type="ChEBI" id="CHEBI:30616"/>
        <dbReference type="ChEBI" id="CHEBI:32551"/>
        <dbReference type="ChEBI" id="CHEBI:33019"/>
        <dbReference type="ChEBI" id="CHEBI:82748"/>
        <dbReference type="ChEBI" id="CHEBI:83665"/>
        <dbReference type="ChEBI" id="CHEBI:456215"/>
        <dbReference type="EC" id="6.3.4.19"/>
    </reaction>
</comment>
<organism evidence="10 11">
    <name type="scientific">Salinimonas iocasae</name>
    <dbReference type="NCBI Taxonomy" id="2572577"/>
    <lineage>
        <taxon>Bacteria</taxon>
        <taxon>Pseudomonadati</taxon>
        <taxon>Pseudomonadota</taxon>
        <taxon>Gammaproteobacteria</taxon>
        <taxon>Alteromonadales</taxon>
        <taxon>Alteromonadaceae</taxon>
        <taxon>Alteromonas/Salinimonas group</taxon>
        <taxon>Salinimonas</taxon>
    </lineage>
</organism>
<keyword evidence="11" id="KW-1185">Reference proteome</keyword>
<dbReference type="EC" id="6.3.4.19" evidence="2"/>
<dbReference type="PANTHER" id="PTHR43033">
    <property type="entry name" value="TRNA(ILE)-LYSIDINE SYNTHASE-RELATED"/>
    <property type="match status" value="1"/>
</dbReference>
<dbReference type="SUPFAM" id="SSF52402">
    <property type="entry name" value="Adenine nucleotide alpha hydrolases-like"/>
    <property type="match status" value="1"/>
</dbReference>
<evidence type="ECO:0000259" key="9">
    <source>
        <dbReference type="SMART" id="SM00977"/>
    </source>
</evidence>
<dbReference type="InterPro" id="IPR012795">
    <property type="entry name" value="tRNA_Ile_lys_synt_N"/>
</dbReference>
<dbReference type="InterPro" id="IPR011063">
    <property type="entry name" value="TilS/TtcA_N"/>
</dbReference>
<keyword evidence="7" id="KW-0067">ATP-binding</keyword>
<dbReference type="Pfam" id="PF01171">
    <property type="entry name" value="ATP_bind_3"/>
    <property type="match status" value="1"/>
</dbReference>
<dbReference type="OrthoDB" id="9807403at2"/>
<keyword evidence="6" id="KW-0547">Nucleotide-binding</keyword>
<sequence length="329" mass="37058">MKPMPGDGRYHTLLNYCETHRGALLLGQHQDDQAETFLLQAKRGAGPKGLSAMPAITIRDGVPVLRPMLHMPQSLITRIARKSALSWIEDESNEDNRFDRNFLRNTVMPSLRERWPGIAKTLSRSAGLCAQQQELLEEVADEKLTSVMEGDAISIALLQQHSAGWQQQIIRAWFSYKNVPMPGESQLEQVQLICAARNDAQPVVSLGGCEVRRYADKLSLVEPLCQPPQEALMASPDEMLDYPWSASAKFSVNQAVRILANMPAVQCRVNANSVSKPLKKWMKEWQIPAWERKHLPVLFVDQQPIAVVTGRQVYYFTDRPVGFEVTLID</sequence>
<dbReference type="InterPro" id="IPR012094">
    <property type="entry name" value="tRNA_Ile_lys_synt"/>
</dbReference>
<protein>
    <recommendedName>
        <fullName evidence="2">tRNA(Ile)-lysidine synthetase</fullName>
        <ecNumber evidence="2">6.3.4.19</ecNumber>
    </recommendedName>
</protein>
<evidence type="ECO:0000256" key="5">
    <source>
        <dbReference type="ARBA" id="ARBA00022694"/>
    </source>
</evidence>
<dbReference type="PANTHER" id="PTHR43033:SF1">
    <property type="entry name" value="TRNA(ILE)-LYSIDINE SYNTHASE-RELATED"/>
    <property type="match status" value="1"/>
</dbReference>
<dbReference type="Gene3D" id="3.40.50.620">
    <property type="entry name" value="HUPs"/>
    <property type="match status" value="1"/>
</dbReference>
<name>A0A5B7YF32_9ALTE</name>
<accession>A0A5B7YF32</accession>
<gene>
    <name evidence="10" type="ORF">FBQ74_12860</name>
</gene>
<dbReference type="KEGG" id="salk:FBQ74_12860"/>
<dbReference type="GO" id="GO:0032267">
    <property type="term" value="F:tRNA(Ile)-lysidine synthase activity"/>
    <property type="evidence" value="ECO:0007669"/>
    <property type="project" value="UniProtKB-EC"/>
</dbReference>
<dbReference type="SMART" id="SM00977">
    <property type="entry name" value="TilS_C"/>
    <property type="match status" value="1"/>
</dbReference>
<proteinExistence type="predicted"/>
<evidence type="ECO:0000256" key="8">
    <source>
        <dbReference type="ARBA" id="ARBA00048539"/>
    </source>
</evidence>
<keyword evidence="5" id="KW-0819">tRNA processing</keyword>
<dbReference type="CDD" id="cd01992">
    <property type="entry name" value="TilS_N"/>
    <property type="match status" value="1"/>
</dbReference>
<dbReference type="Proteomes" id="UP000304912">
    <property type="component" value="Chromosome"/>
</dbReference>
<dbReference type="InterPro" id="IPR012796">
    <property type="entry name" value="Lysidine-tRNA-synth_C"/>
</dbReference>
<keyword evidence="4" id="KW-0436">Ligase</keyword>
<evidence type="ECO:0000256" key="2">
    <source>
        <dbReference type="ARBA" id="ARBA00013267"/>
    </source>
</evidence>
<dbReference type="NCBIfam" id="TIGR02433">
    <property type="entry name" value="lysidine_TilS_C"/>
    <property type="match status" value="1"/>
</dbReference>
<dbReference type="AlphaFoldDB" id="A0A5B7YF32"/>
<evidence type="ECO:0000313" key="10">
    <source>
        <dbReference type="EMBL" id="QCZ94307.1"/>
    </source>
</evidence>
<dbReference type="Pfam" id="PF11734">
    <property type="entry name" value="TilS_C"/>
    <property type="match status" value="1"/>
</dbReference>
<evidence type="ECO:0000256" key="6">
    <source>
        <dbReference type="ARBA" id="ARBA00022741"/>
    </source>
</evidence>
<reference evidence="10 11" key="1">
    <citation type="submission" date="2019-04" db="EMBL/GenBank/DDBJ databases">
        <title>Salinimonas iocasae sp. nov., a halophilic bacterium isolated from the outer tube casing of tubeworms in Okinawa Trough.</title>
        <authorList>
            <person name="Zhang H."/>
            <person name="Wang H."/>
            <person name="Li C."/>
        </authorList>
    </citation>
    <scope>NUCLEOTIDE SEQUENCE [LARGE SCALE GENOMIC DNA]</scope>
    <source>
        <strain evidence="10 11">KX18D6</strain>
    </source>
</reference>
<dbReference type="Pfam" id="PF09179">
    <property type="entry name" value="TilS"/>
    <property type="match status" value="1"/>
</dbReference>
<dbReference type="SUPFAM" id="SSF56037">
    <property type="entry name" value="PheT/TilS domain"/>
    <property type="match status" value="1"/>
</dbReference>
<evidence type="ECO:0000256" key="1">
    <source>
        <dbReference type="ARBA" id="ARBA00004496"/>
    </source>
</evidence>
<feature type="domain" description="Lysidine-tRNA(Ile) synthetase C-terminal" evidence="9">
    <location>
        <begin position="256"/>
        <end position="327"/>
    </location>
</feature>
<dbReference type="EMBL" id="CP039852">
    <property type="protein sequence ID" value="QCZ94307.1"/>
    <property type="molecule type" value="Genomic_DNA"/>
</dbReference>
<dbReference type="InterPro" id="IPR014729">
    <property type="entry name" value="Rossmann-like_a/b/a_fold"/>
</dbReference>
<dbReference type="Gene3D" id="1.20.59.20">
    <property type="match status" value="1"/>
</dbReference>
<evidence type="ECO:0000256" key="3">
    <source>
        <dbReference type="ARBA" id="ARBA00022490"/>
    </source>
</evidence>
<keyword evidence="3" id="KW-0963">Cytoplasm</keyword>
<dbReference type="InterPro" id="IPR015262">
    <property type="entry name" value="tRNA_Ile_lys_synt_subst-bd"/>
</dbReference>
<evidence type="ECO:0000256" key="7">
    <source>
        <dbReference type="ARBA" id="ARBA00022840"/>
    </source>
</evidence>
<evidence type="ECO:0000256" key="4">
    <source>
        <dbReference type="ARBA" id="ARBA00022598"/>
    </source>
</evidence>
<dbReference type="GO" id="GO:0008033">
    <property type="term" value="P:tRNA processing"/>
    <property type="evidence" value="ECO:0007669"/>
    <property type="project" value="UniProtKB-KW"/>
</dbReference>